<dbReference type="InterPro" id="IPR036510">
    <property type="entry name" value="Ribosomal_bS20_sf"/>
</dbReference>
<evidence type="ECO:0000313" key="9">
    <source>
        <dbReference type="EMBL" id="BDB96588.1"/>
    </source>
</evidence>
<dbReference type="EMBL" id="AP025225">
    <property type="protein sequence ID" value="BDB96588.1"/>
    <property type="molecule type" value="Genomic_DNA"/>
</dbReference>
<evidence type="ECO:0000313" key="10">
    <source>
        <dbReference type="Proteomes" id="UP001320209"/>
    </source>
</evidence>
<dbReference type="SUPFAM" id="SSF46992">
    <property type="entry name" value="Ribosomal protein S20"/>
    <property type="match status" value="1"/>
</dbReference>
<keyword evidence="5 8" id="KW-0689">Ribosomal protein</keyword>
<protein>
    <recommendedName>
        <fullName evidence="7 8">Small ribosomal subunit protein bS20</fullName>
    </recommendedName>
</protein>
<keyword evidence="6 8" id="KW-0687">Ribonucleoprotein</keyword>
<evidence type="ECO:0000256" key="4">
    <source>
        <dbReference type="ARBA" id="ARBA00022884"/>
    </source>
</evidence>
<organism evidence="9 10">
    <name type="scientific">Candidatus Hydrogenosomobacter endosymbioticus</name>
    <dbReference type="NCBI Taxonomy" id="2558174"/>
    <lineage>
        <taxon>Bacteria</taxon>
        <taxon>Pseudomonadati</taxon>
        <taxon>Pseudomonadota</taxon>
        <taxon>Alphaproteobacteria</taxon>
        <taxon>Holosporales</taxon>
        <taxon>Holosporaceae</taxon>
        <taxon>Candidatus Hydrogenosomobacter</taxon>
    </lineage>
</organism>
<evidence type="ECO:0000256" key="5">
    <source>
        <dbReference type="ARBA" id="ARBA00022980"/>
    </source>
</evidence>
<dbReference type="Gene3D" id="1.20.58.110">
    <property type="entry name" value="Ribosomal protein S20"/>
    <property type="match status" value="1"/>
</dbReference>
<evidence type="ECO:0000256" key="7">
    <source>
        <dbReference type="ARBA" id="ARBA00035136"/>
    </source>
</evidence>
<comment type="similarity">
    <text evidence="2 8">Belongs to the bacterial ribosomal protein bS20 family.</text>
</comment>
<gene>
    <name evidence="8 9" type="primary">rpsT</name>
    <name evidence="9" type="ORF">HYD_7210</name>
</gene>
<dbReference type="Pfam" id="PF01649">
    <property type="entry name" value="Ribosomal_S20p"/>
    <property type="match status" value="1"/>
</dbReference>
<dbReference type="HAMAP" id="MF_00500">
    <property type="entry name" value="Ribosomal_bS20"/>
    <property type="match status" value="1"/>
</dbReference>
<dbReference type="GO" id="GO:0005840">
    <property type="term" value="C:ribosome"/>
    <property type="evidence" value="ECO:0007669"/>
    <property type="project" value="UniProtKB-KW"/>
</dbReference>
<evidence type="ECO:0000256" key="2">
    <source>
        <dbReference type="ARBA" id="ARBA00007634"/>
    </source>
</evidence>
<dbReference type="Proteomes" id="UP001320209">
    <property type="component" value="Chromosome"/>
</dbReference>
<sequence length="86" mass="9634">MPQNVSPKKRLRRDARRRMVNKSRMGRIRTSVKRCADLVSAGDSAFSLVRSAQSELAKGVSVGIMHKNTAARKIRKLMIRLNRASG</sequence>
<accession>A0ABM7V9X9</accession>
<evidence type="ECO:0000256" key="3">
    <source>
        <dbReference type="ARBA" id="ARBA00022730"/>
    </source>
</evidence>
<reference evidence="9" key="1">
    <citation type="submission" date="2021-10" db="EMBL/GenBank/DDBJ databases">
        <title>Genome Sequence of The Candidatus Hydrogeosomobacter endosymbioticus, an Intracellular Bacterial Symbiont of the Anaerobic Ciliate GW7.</title>
        <authorList>
            <person name="Shiohama Y."/>
            <person name="Shinzato N."/>
        </authorList>
    </citation>
    <scope>NUCLEOTIDE SEQUENCE [LARGE SCALE GENOMIC DNA]</scope>
    <source>
        <strain evidence="9">200920</strain>
    </source>
</reference>
<proteinExistence type="inferred from homology"/>
<comment type="function">
    <text evidence="1 8">Binds directly to 16S ribosomal RNA.</text>
</comment>
<dbReference type="NCBIfam" id="TIGR00029">
    <property type="entry name" value="S20"/>
    <property type="match status" value="1"/>
</dbReference>
<keyword evidence="3 8" id="KW-0699">rRNA-binding</keyword>
<evidence type="ECO:0000256" key="6">
    <source>
        <dbReference type="ARBA" id="ARBA00023274"/>
    </source>
</evidence>
<dbReference type="PANTHER" id="PTHR33398:SF1">
    <property type="entry name" value="SMALL RIBOSOMAL SUBUNIT PROTEIN BS20C"/>
    <property type="match status" value="1"/>
</dbReference>
<keyword evidence="4 8" id="KW-0694">RNA-binding</keyword>
<evidence type="ECO:0000256" key="1">
    <source>
        <dbReference type="ARBA" id="ARBA00003134"/>
    </source>
</evidence>
<dbReference type="PANTHER" id="PTHR33398">
    <property type="entry name" value="30S RIBOSOMAL PROTEIN S20"/>
    <property type="match status" value="1"/>
</dbReference>
<keyword evidence="10" id="KW-1185">Reference proteome</keyword>
<evidence type="ECO:0000256" key="8">
    <source>
        <dbReference type="HAMAP-Rule" id="MF_00500"/>
    </source>
</evidence>
<name>A0ABM7V9X9_9PROT</name>
<dbReference type="RefSeq" id="WP_236865070.1">
    <property type="nucleotide sequence ID" value="NZ_AP025225.1"/>
</dbReference>
<dbReference type="InterPro" id="IPR002583">
    <property type="entry name" value="Ribosomal_bS20"/>
</dbReference>